<evidence type="ECO:0000313" key="2">
    <source>
        <dbReference type="Proteomes" id="UP000054359"/>
    </source>
</evidence>
<name>A0A087UPW6_STEMI</name>
<accession>A0A087UPW6</accession>
<proteinExistence type="predicted"/>
<dbReference type="OrthoDB" id="10607009at2759"/>
<feature type="non-terminal residue" evidence="1">
    <location>
        <position position="194"/>
    </location>
</feature>
<sequence>MITGANFHANSTLRDLELYLTDLKRFLVFETCCTMGRKEANLVENFQNYNRSSANLEGNFFGAKNKKNILSNDIGKILKNTRRICRSAESTKCFSAKKILLDAKTNIVFSECRNITHELTSIMPHIIKGLSELSSVLQDNEKYNFTDYKQINHQRSFLMSTSFLEHLNVKSQNLTLTPPGHSYRMYCIILQIPS</sequence>
<dbReference type="AlphaFoldDB" id="A0A087UPW6"/>
<dbReference type="EMBL" id="KK120931">
    <property type="protein sequence ID" value="KFM79405.1"/>
    <property type="molecule type" value="Genomic_DNA"/>
</dbReference>
<evidence type="ECO:0000313" key="1">
    <source>
        <dbReference type="EMBL" id="KFM79405.1"/>
    </source>
</evidence>
<gene>
    <name evidence="1" type="ORF">X975_20181</name>
</gene>
<keyword evidence="2" id="KW-1185">Reference proteome</keyword>
<reference evidence="1 2" key="1">
    <citation type="submission" date="2013-11" db="EMBL/GenBank/DDBJ databases">
        <title>Genome sequencing of Stegodyphus mimosarum.</title>
        <authorList>
            <person name="Bechsgaard J."/>
        </authorList>
    </citation>
    <scope>NUCLEOTIDE SEQUENCE [LARGE SCALE GENOMIC DNA]</scope>
</reference>
<organism evidence="1 2">
    <name type="scientific">Stegodyphus mimosarum</name>
    <name type="common">African social velvet spider</name>
    <dbReference type="NCBI Taxonomy" id="407821"/>
    <lineage>
        <taxon>Eukaryota</taxon>
        <taxon>Metazoa</taxon>
        <taxon>Ecdysozoa</taxon>
        <taxon>Arthropoda</taxon>
        <taxon>Chelicerata</taxon>
        <taxon>Arachnida</taxon>
        <taxon>Araneae</taxon>
        <taxon>Araneomorphae</taxon>
        <taxon>Entelegynae</taxon>
        <taxon>Eresoidea</taxon>
        <taxon>Eresidae</taxon>
        <taxon>Stegodyphus</taxon>
    </lineage>
</organism>
<dbReference type="Proteomes" id="UP000054359">
    <property type="component" value="Unassembled WGS sequence"/>
</dbReference>
<protein>
    <submittedName>
        <fullName evidence="1">Uncharacterized protein</fullName>
    </submittedName>
</protein>